<evidence type="ECO:0000256" key="1">
    <source>
        <dbReference type="SAM" id="MobiDB-lite"/>
    </source>
</evidence>
<evidence type="ECO:0000313" key="4">
    <source>
        <dbReference type="EMBL" id="TFL06767.1"/>
    </source>
</evidence>
<feature type="signal peptide" evidence="3">
    <location>
        <begin position="1"/>
        <end position="25"/>
    </location>
</feature>
<feature type="region of interest" description="Disordered" evidence="1">
    <location>
        <begin position="299"/>
        <end position="420"/>
    </location>
</feature>
<dbReference type="EMBL" id="ML178815">
    <property type="protein sequence ID" value="TFL06767.1"/>
    <property type="molecule type" value="Genomic_DNA"/>
</dbReference>
<feature type="region of interest" description="Disordered" evidence="1">
    <location>
        <begin position="218"/>
        <end position="259"/>
    </location>
</feature>
<feature type="transmembrane region" description="Helical" evidence="2">
    <location>
        <begin position="264"/>
        <end position="291"/>
    </location>
</feature>
<organism evidence="4 5">
    <name type="scientific">Pterulicium gracile</name>
    <dbReference type="NCBI Taxonomy" id="1884261"/>
    <lineage>
        <taxon>Eukaryota</taxon>
        <taxon>Fungi</taxon>
        <taxon>Dikarya</taxon>
        <taxon>Basidiomycota</taxon>
        <taxon>Agaricomycotina</taxon>
        <taxon>Agaricomycetes</taxon>
        <taxon>Agaricomycetidae</taxon>
        <taxon>Agaricales</taxon>
        <taxon>Pleurotineae</taxon>
        <taxon>Pterulaceae</taxon>
        <taxon>Pterulicium</taxon>
    </lineage>
</organism>
<reference evidence="4 5" key="1">
    <citation type="journal article" date="2019" name="Nat. Ecol. Evol.">
        <title>Megaphylogeny resolves global patterns of mushroom evolution.</title>
        <authorList>
            <person name="Varga T."/>
            <person name="Krizsan K."/>
            <person name="Foldi C."/>
            <person name="Dima B."/>
            <person name="Sanchez-Garcia M."/>
            <person name="Sanchez-Ramirez S."/>
            <person name="Szollosi G.J."/>
            <person name="Szarkandi J.G."/>
            <person name="Papp V."/>
            <person name="Albert L."/>
            <person name="Andreopoulos W."/>
            <person name="Angelini C."/>
            <person name="Antonin V."/>
            <person name="Barry K.W."/>
            <person name="Bougher N.L."/>
            <person name="Buchanan P."/>
            <person name="Buyck B."/>
            <person name="Bense V."/>
            <person name="Catcheside P."/>
            <person name="Chovatia M."/>
            <person name="Cooper J."/>
            <person name="Damon W."/>
            <person name="Desjardin D."/>
            <person name="Finy P."/>
            <person name="Geml J."/>
            <person name="Haridas S."/>
            <person name="Hughes K."/>
            <person name="Justo A."/>
            <person name="Karasinski D."/>
            <person name="Kautmanova I."/>
            <person name="Kiss B."/>
            <person name="Kocsube S."/>
            <person name="Kotiranta H."/>
            <person name="LaButti K.M."/>
            <person name="Lechner B.E."/>
            <person name="Liimatainen K."/>
            <person name="Lipzen A."/>
            <person name="Lukacs Z."/>
            <person name="Mihaltcheva S."/>
            <person name="Morgado L.N."/>
            <person name="Niskanen T."/>
            <person name="Noordeloos M.E."/>
            <person name="Ohm R.A."/>
            <person name="Ortiz-Santana B."/>
            <person name="Ovrebo C."/>
            <person name="Racz N."/>
            <person name="Riley R."/>
            <person name="Savchenko A."/>
            <person name="Shiryaev A."/>
            <person name="Soop K."/>
            <person name="Spirin V."/>
            <person name="Szebenyi C."/>
            <person name="Tomsovsky M."/>
            <person name="Tulloss R.E."/>
            <person name="Uehling J."/>
            <person name="Grigoriev I.V."/>
            <person name="Vagvolgyi C."/>
            <person name="Papp T."/>
            <person name="Martin F.M."/>
            <person name="Miettinen O."/>
            <person name="Hibbett D.S."/>
            <person name="Nagy L.G."/>
        </authorList>
    </citation>
    <scope>NUCLEOTIDE SEQUENCE [LARGE SCALE GENOMIC DNA]</scope>
    <source>
        <strain evidence="4 5">CBS 309.79</strain>
    </source>
</reference>
<dbReference type="CDD" id="cd12087">
    <property type="entry name" value="TM_EGFR-like"/>
    <property type="match status" value="1"/>
</dbReference>
<feature type="compositionally biased region" description="Basic and acidic residues" evidence="1">
    <location>
        <begin position="432"/>
        <end position="443"/>
    </location>
</feature>
<keyword evidence="5" id="KW-1185">Reference proteome</keyword>
<feature type="region of interest" description="Disordered" evidence="1">
    <location>
        <begin position="432"/>
        <end position="489"/>
    </location>
</feature>
<evidence type="ECO:0000313" key="5">
    <source>
        <dbReference type="Proteomes" id="UP000305067"/>
    </source>
</evidence>
<keyword evidence="2" id="KW-0472">Membrane</keyword>
<name>A0A5C3QZJ5_9AGAR</name>
<dbReference type="PANTHER" id="PTHR16861:SF4">
    <property type="entry name" value="SH3 DOMAIN PROTEIN (AFU_ORTHOLOGUE AFUA_1G13610)"/>
    <property type="match status" value="1"/>
</dbReference>
<feature type="chain" id="PRO_5022905372" description="Mid2 domain-containing protein" evidence="3">
    <location>
        <begin position="26"/>
        <end position="489"/>
    </location>
</feature>
<dbReference type="PANTHER" id="PTHR16861">
    <property type="entry name" value="GLYCOPROTEIN 38"/>
    <property type="match status" value="1"/>
</dbReference>
<feature type="compositionally biased region" description="Low complexity" evidence="1">
    <location>
        <begin position="362"/>
        <end position="377"/>
    </location>
</feature>
<keyword evidence="3" id="KW-0732">Signal</keyword>
<keyword evidence="2" id="KW-1133">Transmembrane helix</keyword>
<dbReference type="STRING" id="1884261.A0A5C3QZJ5"/>
<evidence type="ECO:0000256" key="2">
    <source>
        <dbReference type="SAM" id="Phobius"/>
    </source>
</evidence>
<accession>A0A5C3QZJ5</accession>
<dbReference type="Proteomes" id="UP000305067">
    <property type="component" value="Unassembled WGS sequence"/>
</dbReference>
<proteinExistence type="predicted"/>
<evidence type="ECO:0008006" key="6">
    <source>
        <dbReference type="Google" id="ProtNLM"/>
    </source>
</evidence>
<protein>
    <recommendedName>
        <fullName evidence="6">Mid2 domain-containing protein</fullName>
    </recommendedName>
</protein>
<feature type="compositionally biased region" description="Low complexity" evidence="1">
    <location>
        <begin position="223"/>
        <end position="242"/>
    </location>
</feature>
<feature type="compositionally biased region" description="Polar residues" evidence="1">
    <location>
        <begin position="397"/>
        <end position="409"/>
    </location>
</feature>
<dbReference type="AlphaFoldDB" id="A0A5C3QZJ5"/>
<keyword evidence="2" id="KW-0812">Transmembrane</keyword>
<feature type="compositionally biased region" description="Low complexity" evidence="1">
    <location>
        <begin position="459"/>
        <end position="473"/>
    </location>
</feature>
<gene>
    <name evidence="4" type="ORF">BDV98DRAFT_164057</name>
</gene>
<sequence length="489" mass="52204">MSSNVGVYSLIAFLSFILLFSSALAQIELRVNDPKECGNLTVEWTGGSPPFGLLLSPSFKTPLNISIPDSAFSDGEGSHSFPITLEEGLSFMLTMWDSRGIDNGVNSQVLRIDASDGNECEIFDPPVDFWFQTPNALAQCRPYSFNISPAATLPTTIYGLIPLGNVIVLRTAPGQLSHQWTANIASGTQILFAMFDSTGRIGGATDILNVASSDERSCLNNNSPSSTATAPPTATSPTESESSPPPTGSSDEENSGGGGGGGGISMAAIAGTVVGAILFLAMVLTLAIFFIRRRKDNESGSFVPGSTFDRRRSRRQYHPSLDLNGDDDGNDPFTAGSQAAFFPQNNQPRTPGDYSLPEGHQPSPFVLSPLPPSSASSQYHGRNGGGSQYQIPDSPVDMQSQADTSTLSAGQRKRMASGSLSYNKPARFIMHTDLDDTETRPNEDGVIELPPQYTERRTQPSASQPSTSQQQPDPYSPPSGPSYQSSWPR</sequence>
<dbReference type="OrthoDB" id="2591431at2759"/>
<evidence type="ECO:0000256" key="3">
    <source>
        <dbReference type="SAM" id="SignalP"/>
    </source>
</evidence>